<organism evidence="2 3">
    <name type="scientific">Friedmanniomyces endolithicus</name>
    <dbReference type="NCBI Taxonomy" id="329885"/>
    <lineage>
        <taxon>Eukaryota</taxon>
        <taxon>Fungi</taxon>
        <taxon>Dikarya</taxon>
        <taxon>Ascomycota</taxon>
        <taxon>Pezizomycotina</taxon>
        <taxon>Dothideomycetes</taxon>
        <taxon>Dothideomycetidae</taxon>
        <taxon>Mycosphaerellales</taxon>
        <taxon>Teratosphaeriaceae</taxon>
        <taxon>Friedmanniomyces</taxon>
    </lineage>
</organism>
<dbReference type="EMBL" id="NAJP01000051">
    <property type="protein sequence ID" value="TKA37584.1"/>
    <property type="molecule type" value="Genomic_DNA"/>
</dbReference>
<dbReference type="Proteomes" id="UP000310066">
    <property type="component" value="Unassembled WGS sequence"/>
</dbReference>
<evidence type="ECO:0000313" key="2">
    <source>
        <dbReference type="EMBL" id="TKA37584.1"/>
    </source>
</evidence>
<accession>A0A4U0UP62</accession>
<keyword evidence="1" id="KW-0175">Coiled coil</keyword>
<gene>
    <name evidence="2" type="ORF">B0A54_11542</name>
</gene>
<feature type="coiled-coil region" evidence="1">
    <location>
        <begin position="81"/>
        <end position="108"/>
    </location>
</feature>
<evidence type="ECO:0000313" key="3">
    <source>
        <dbReference type="Proteomes" id="UP000310066"/>
    </source>
</evidence>
<reference evidence="2 3" key="1">
    <citation type="submission" date="2017-03" db="EMBL/GenBank/DDBJ databases">
        <title>Genomes of endolithic fungi from Antarctica.</title>
        <authorList>
            <person name="Coleine C."/>
            <person name="Masonjones S."/>
            <person name="Stajich J.E."/>
        </authorList>
    </citation>
    <scope>NUCLEOTIDE SEQUENCE [LARGE SCALE GENOMIC DNA]</scope>
    <source>
        <strain evidence="2 3">CCFEE 5311</strain>
    </source>
</reference>
<sequence>MDRDEAIMIAYRNGFDEAKAFYMNDQFEEAVEVAESILYDNELPRFHRIKFFLLIAACLADRSEADDIIERADSEWSMARCADSRDALAELRSEIDAVKKHFAEERAAAFAREEREWKEQELAREMEGVEDDDGEVGEEGEVVEKGEQIVPGAMVIESYDQVRYDQQEHGDVTEQKSIASTGTEALHHHPHRPGSVRVEEQASRGVSARLLVINAGFNTTLPTDIEVDLDFTRMTMYPELFARFRKIAPKKDGVCEAVKRKEEYRTFSVPEDEAAEMLHSVANIVDDEDEYYKAALEARINPAAEDRVVAIEDSEEVQEEGPAEKGAYSIPIGACCSSLLMSVDLRAEIVNKLEKQLKELKWRVATHYLDLFSKNENAIFKTVDIQAAATHGDHESYDQLQESLRDYLDNGGFYSQSSS</sequence>
<protein>
    <submittedName>
        <fullName evidence="2">Uncharacterized protein</fullName>
    </submittedName>
</protein>
<evidence type="ECO:0000256" key="1">
    <source>
        <dbReference type="SAM" id="Coils"/>
    </source>
</evidence>
<comment type="caution">
    <text evidence="2">The sequence shown here is derived from an EMBL/GenBank/DDBJ whole genome shotgun (WGS) entry which is preliminary data.</text>
</comment>
<proteinExistence type="predicted"/>
<dbReference type="AlphaFoldDB" id="A0A4U0UP62"/>
<name>A0A4U0UP62_9PEZI</name>
<dbReference type="OrthoDB" id="10419450at2759"/>